<dbReference type="Proteomes" id="UP000507470">
    <property type="component" value="Unassembled WGS sequence"/>
</dbReference>
<gene>
    <name evidence="1" type="ORF">MCOR_18547</name>
</gene>
<accession>A0A6J8BH46</accession>
<evidence type="ECO:0000313" key="2">
    <source>
        <dbReference type="Proteomes" id="UP000507470"/>
    </source>
</evidence>
<dbReference type="OrthoDB" id="10072093at2759"/>
<keyword evidence="2" id="KW-1185">Reference proteome</keyword>
<dbReference type="AlphaFoldDB" id="A0A6J8BH46"/>
<dbReference type="EMBL" id="CACVKT020003265">
    <property type="protein sequence ID" value="CAC5382751.1"/>
    <property type="molecule type" value="Genomic_DNA"/>
</dbReference>
<sequence length="213" mass="25480">MKIRSLTIPYCIRKSRQEKEVFKRLELEIQSLENSVNVNPCEINVTSLNQKKCELEKRRQTLVEGLILRSRANWHENGERCTNYFYWELLVCKTSVTFLTIKGEIFFTFDQIKHKIQSNNFMRYYSLISNIPKELKQCIGENTDTDLENFTPHDNFLEQITSSKNIKFIYNNLIVKRAHHPVVKFSKWEDELHSNIEDWKKYFCILQKGCRDT</sequence>
<proteinExistence type="predicted"/>
<reference evidence="1 2" key="1">
    <citation type="submission" date="2020-06" db="EMBL/GenBank/DDBJ databases">
        <authorList>
            <person name="Li R."/>
            <person name="Bekaert M."/>
        </authorList>
    </citation>
    <scope>NUCLEOTIDE SEQUENCE [LARGE SCALE GENOMIC DNA]</scope>
    <source>
        <strain evidence="2">wild</strain>
    </source>
</reference>
<organism evidence="1 2">
    <name type="scientific">Mytilus coruscus</name>
    <name type="common">Sea mussel</name>
    <dbReference type="NCBI Taxonomy" id="42192"/>
    <lineage>
        <taxon>Eukaryota</taxon>
        <taxon>Metazoa</taxon>
        <taxon>Spiralia</taxon>
        <taxon>Lophotrochozoa</taxon>
        <taxon>Mollusca</taxon>
        <taxon>Bivalvia</taxon>
        <taxon>Autobranchia</taxon>
        <taxon>Pteriomorphia</taxon>
        <taxon>Mytilida</taxon>
        <taxon>Mytiloidea</taxon>
        <taxon>Mytilidae</taxon>
        <taxon>Mytilinae</taxon>
        <taxon>Mytilus</taxon>
    </lineage>
</organism>
<protein>
    <submittedName>
        <fullName evidence="1">Uncharacterized protein</fullName>
    </submittedName>
</protein>
<name>A0A6J8BH46_MYTCO</name>
<evidence type="ECO:0000313" key="1">
    <source>
        <dbReference type="EMBL" id="CAC5382751.1"/>
    </source>
</evidence>